<feature type="region of interest" description="Disordered" evidence="1">
    <location>
        <begin position="120"/>
        <end position="157"/>
    </location>
</feature>
<dbReference type="OrthoDB" id="6436060at2759"/>
<dbReference type="EMBL" id="BMAO01032576">
    <property type="protein sequence ID" value="GFQ83273.1"/>
    <property type="molecule type" value="Genomic_DNA"/>
</dbReference>
<reference evidence="2" key="1">
    <citation type="submission" date="2020-07" db="EMBL/GenBank/DDBJ databases">
        <title>Multicomponent nature underlies the extraordinary mechanical properties of spider dragline silk.</title>
        <authorList>
            <person name="Kono N."/>
            <person name="Nakamura H."/>
            <person name="Mori M."/>
            <person name="Yoshida Y."/>
            <person name="Ohtoshi R."/>
            <person name="Malay A.D."/>
            <person name="Moran D.A.P."/>
            <person name="Tomita M."/>
            <person name="Numata K."/>
            <person name="Arakawa K."/>
        </authorList>
    </citation>
    <scope>NUCLEOTIDE SEQUENCE</scope>
</reference>
<name>A0A8X6FLE5_TRICU</name>
<keyword evidence="3" id="KW-1185">Reference proteome</keyword>
<comment type="caution">
    <text evidence="2">The sequence shown here is derived from an EMBL/GenBank/DDBJ whole genome shotgun (WGS) entry which is preliminary data.</text>
</comment>
<sequence>FSTIEMNGATNDTEDFSTAYSVDRSSTAHDSDKQFLKSTIEISVTEIMNGSYSLELPTEIHGSELSNITSSIKTSTLAGSFEDYTVFYNSDASNAILKIEGISETSNTEKSKITYSVEELHTDNSGQSSSRHRVEASDEMSEGTAYVGLSEPYNPEIPSTMYKTERSDISFIAETNYEEISEVHNTDEIYDSEDVSRVTIDVERTKETNLAQQSSEMYDTELFTRTFQPDELNGFSSSTTGKSFNTNAFEERSKSHSVIVYNETNTTENVVKEYDYNESSETSGSEMSREASDSENSSSSNINSNSEIYIETSESKRTEVDISEDISRIYDITQSLIPIDMKTSSEINAFEQSSEIFITKRSEGTYAVPEALKETCDFEESTKIHGIDDFEKTESNIKFTETYDNELSYETQDITFPTENYVSKELNDSYDFNISRDNKISRGMYSTVRFVEDTEELYDSKTDWAKDILNFSDTSSSKESTDTYDNKISNATYHTEEFMNQNYITEVFNESYGFNISGETYTMEELNNATTSEESKKIFTSKDTSDTYFTVRSNKASETDEGCFDENAENIDSKKKDIDETKEDVKIIEGFDEDEFIIDWTTESNTSRTTEHANKIEGEILETEQSDDASELDIDGTKGNVERTKINVEQTKINYDKTKINIDKISKFSNNAKNDAKVTKREDYELEFNAGNTTMLIHDTDTETGINKTIISVEKPEVASDLIKVAIDATLKISNEGGKGVEETKRKDHEHELNAGNTAVFIDDTETDINITISAERSEVVPDLVIVTIDSSSKISNEGEKDVEGTKRKDHEHELNAGNTAVFIDNTEIDIDKTISAERPEVVPDLVIVTNDSSSKISDEGEKDVEGTKREDHEHEFNAGNTAVFIDDTEIDIDKTISAEKPEVVPDLVIVTIDSSSKISDEGEKDVEGTKREDHEHEFNAGNTAVFIDDTEIDINKTISAERPEVVPDLVIVTIDSSSKISDEGEKDVEGTKREDHEHEFNAGNTAVFIDDTEIDINKTISAERPEVVPDLVIVTIDSSSKISDEGEKDVEGTKREDHEHEFNAGNTAVFIDDTEIDINKTISAERPEVVPDLVIVTIDSSSKISNEGEKDVERTEREDHELELNAGNTAVFIDDTEIDINEKRISAERVEVGADLIKVGIYSVTKSSNKERKGFNETEKNIDEIVSGHGIPNSFQFKAFKKGNIDEMESKENQNFFLRSQKDAFRSQNRINVTYSKYKNKNISNTSRNNSFGKNSVERNEHVSMKFSNPSSQRNKLNITDIKNYARNDSFKEDDVTDMKETEPSSIFYETEIITAPINIKHFDESNQYINLKKTEAMKAFNEEEDDITENYAFDIIKTKDTSIMNKNTVPYSDNEYTNKVFNNVRNVEKIVTNSDDEKENGEILYRDLNVDQFMNRNDEKNLSKFTDIKSVKYADNNNESLKNISAIHNKIRIPSTNNIKNNERNDYLWLDSTKNIGTASKNISEWKSNATKDIGSNIKKKIGFPSYNPDVERDNRTHTLQRKYTKQKNAKKGNKRIIYTQSVTKNAELNTNIISNEANKLILDGRKGSRENSTYKFRIRDSKRIGTNKLTTKRYRNSRIGTYVNSDNNASKIYLNNSKYIILKGSRNHTYETYDEGSSDDDDDEAYEDMPNSEVTELMHIFPNVTENVDEKYYRLVKKDGRFRFHIRKAREVIDDSSQENNTNIPNGSSNQGLTEGTESDYSTSGNEINIKTTFKPINLDGSDTHKYTIPQEPAEAILMRCTKEASNIMMHCCMPMLQALYALINEEERPLDALSVKKCNSFCFKSALQRCPKRGARIVKAVIKKIKELPVLGAEKFVDICNNTVNFALNDCCGPSILKLYENSSTEVNKGKISQEPGCAKVCNSKIFQQCFKFKPLKKHFETVISTYPESQSSQFTSLEDILIGATLKSKRIHFHSVVNSGLQSITFKFPSEQLKKKLLNGEKFKEFLDQLKAQMEFQKQYLGNQSPNLPVKDFPQSELQDQFQVYLELQKQYTKNSSQKLSVQEFPEKELKMFDGEMLAENHSLGELPFIDVSLEGFSIEEQPQLEVPLEKQFQGELSLKKKYQELITEEESAGKHSQKEPFLEEHFQIVSFPEEHFQIDSFPEEHFQIDSFPEEHFQIDSFPEEHFQIDSFPEEQPCLMQEPVIEERLQNEKIYMPSGNNFPSLKQSFISNNLPSENQLLPNMGESPFAKPLKFFTYLPDGGEYFLIDLEEVFPLEEDISFLMQFLHRREYPFHPAASGLFGIFVPIDERYLVSDFGHSFQNINEPPFFGSKILSPDERYSPVRDGCMFQSAPGQMYPFEHIPFNAEQSPMYVLPPDILFPAFTENFKERTYSRFKRKISSGRAYRKMKEDEERALHIPPYYKEKIKLCIYNVQNISLDACLPGMYEYILMLSHGIRIYLPLVENSTEVSSCISEVFQLCPTDSVLAINFLLQQFSGIPLKVTTTTNIKKEKVDGMYNEIKINVTLEGEQCLGKIFSICSSRARLMIMQLMYRYKGISLDVQFESGFGVIDINKLISNEEKTSVYHCLITLNKNEVESCGHGLYSIILELVRGSILVSDTIQFGDKECLGHAFRKCSIHSRLVIMDLISFVVDDSIDIPLYAQKSVSEPISDEERMIIAPCLSQLHPLTVDACLPGLMYV</sequence>
<evidence type="ECO:0000313" key="3">
    <source>
        <dbReference type="Proteomes" id="UP000887116"/>
    </source>
</evidence>
<feature type="region of interest" description="Disordered" evidence="1">
    <location>
        <begin position="270"/>
        <end position="317"/>
    </location>
</feature>
<dbReference type="Proteomes" id="UP000887116">
    <property type="component" value="Unassembled WGS sequence"/>
</dbReference>
<feature type="compositionally biased region" description="Polar residues" evidence="1">
    <location>
        <begin position="277"/>
        <end position="286"/>
    </location>
</feature>
<feature type="region of interest" description="Disordered" evidence="1">
    <location>
        <begin position="1698"/>
        <end position="1730"/>
    </location>
</feature>
<evidence type="ECO:0000313" key="2">
    <source>
        <dbReference type="EMBL" id="GFQ83273.1"/>
    </source>
</evidence>
<evidence type="ECO:0000256" key="1">
    <source>
        <dbReference type="SAM" id="MobiDB-lite"/>
    </source>
</evidence>
<organism evidence="2 3">
    <name type="scientific">Trichonephila clavata</name>
    <name type="common">Joro spider</name>
    <name type="synonym">Nephila clavata</name>
    <dbReference type="NCBI Taxonomy" id="2740835"/>
    <lineage>
        <taxon>Eukaryota</taxon>
        <taxon>Metazoa</taxon>
        <taxon>Ecdysozoa</taxon>
        <taxon>Arthropoda</taxon>
        <taxon>Chelicerata</taxon>
        <taxon>Arachnida</taxon>
        <taxon>Araneae</taxon>
        <taxon>Araneomorphae</taxon>
        <taxon>Entelegynae</taxon>
        <taxon>Araneoidea</taxon>
        <taxon>Nephilidae</taxon>
        <taxon>Trichonephila</taxon>
    </lineage>
</organism>
<feature type="compositionally biased region" description="Low complexity" evidence="1">
    <location>
        <begin position="294"/>
        <end position="312"/>
    </location>
</feature>
<accession>A0A8X6FLE5</accession>
<feature type="compositionally biased region" description="Polar residues" evidence="1">
    <location>
        <begin position="1701"/>
        <end position="1730"/>
    </location>
</feature>
<protein>
    <submittedName>
        <fullName evidence="2">Uncharacterized protein</fullName>
    </submittedName>
</protein>
<gene>
    <name evidence="2" type="primary">NCL1_22905</name>
    <name evidence="2" type="ORF">TNCT_15221</name>
</gene>
<feature type="non-terminal residue" evidence="2">
    <location>
        <position position="2666"/>
    </location>
</feature>
<proteinExistence type="predicted"/>